<organism evidence="1 5">
    <name type="scientific">Didymodactylos carnosus</name>
    <dbReference type="NCBI Taxonomy" id="1234261"/>
    <lineage>
        <taxon>Eukaryota</taxon>
        <taxon>Metazoa</taxon>
        <taxon>Spiralia</taxon>
        <taxon>Gnathifera</taxon>
        <taxon>Rotifera</taxon>
        <taxon>Eurotatoria</taxon>
        <taxon>Bdelloidea</taxon>
        <taxon>Philodinida</taxon>
        <taxon>Philodinidae</taxon>
        <taxon>Didymodactylos</taxon>
    </lineage>
</organism>
<evidence type="ECO:0000313" key="2">
    <source>
        <dbReference type="EMBL" id="CAF1119509.1"/>
    </source>
</evidence>
<evidence type="ECO:0000313" key="5">
    <source>
        <dbReference type="Proteomes" id="UP000663829"/>
    </source>
</evidence>
<reference evidence="1" key="1">
    <citation type="submission" date="2021-02" db="EMBL/GenBank/DDBJ databases">
        <authorList>
            <person name="Nowell W R."/>
        </authorList>
    </citation>
    <scope>NUCLEOTIDE SEQUENCE</scope>
</reference>
<dbReference type="EMBL" id="CAJNOQ010001848">
    <property type="protein sequence ID" value="CAF0923059.1"/>
    <property type="molecule type" value="Genomic_DNA"/>
</dbReference>
<keyword evidence="5" id="KW-1185">Reference proteome</keyword>
<dbReference type="EMBL" id="CAJOBC010001847">
    <property type="protein sequence ID" value="CAF3702031.1"/>
    <property type="molecule type" value="Genomic_DNA"/>
</dbReference>
<dbReference type="AlphaFoldDB" id="A0A814B7T6"/>
<protein>
    <submittedName>
        <fullName evidence="1">Uncharacterized protein</fullName>
    </submittedName>
</protein>
<evidence type="ECO:0000313" key="1">
    <source>
        <dbReference type="EMBL" id="CAF0923059.1"/>
    </source>
</evidence>
<accession>A0A814B7T6</accession>
<dbReference type="Proteomes" id="UP000677228">
    <property type="component" value="Unassembled WGS sequence"/>
</dbReference>
<name>A0A814B7T6_9BILA</name>
<evidence type="ECO:0000313" key="3">
    <source>
        <dbReference type="EMBL" id="CAF3702031.1"/>
    </source>
</evidence>
<dbReference type="Proteomes" id="UP000681722">
    <property type="component" value="Unassembled WGS sequence"/>
</dbReference>
<dbReference type="EMBL" id="CAJOBA010016633">
    <property type="protein sequence ID" value="CAF3892385.1"/>
    <property type="molecule type" value="Genomic_DNA"/>
</dbReference>
<gene>
    <name evidence="1" type="ORF">GPM918_LOCUS9762</name>
    <name evidence="2" type="ORF">OVA965_LOCUS20112</name>
    <name evidence="3" type="ORF">SRO942_LOCUS9760</name>
    <name evidence="4" type="ORF">TMI583_LOCUS20392</name>
</gene>
<dbReference type="EMBL" id="CAJNOK010010582">
    <property type="protein sequence ID" value="CAF1119509.1"/>
    <property type="molecule type" value="Genomic_DNA"/>
</dbReference>
<proteinExistence type="predicted"/>
<comment type="caution">
    <text evidence="1">The sequence shown here is derived from an EMBL/GenBank/DDBJ whole genome shotgun (WGS) entry which is preliminary data.</text>
</comment>
<evidence type="ECO:0000313" key="4">
    <source>
        <dbReference type="EMBL" id="CAF3892385.1"/>
    </source>
</evidence>
<dbReference type="Proteomes" id="UP000663829">
    <property type="component" value="Unassembled WGS sequence"/>
</dbReference>
<dbReference type="Proteomes" id="UP000682733">
    <property type="component" value="Unassembled WGS sequence"/>
</dbReference>
<sequence length="240" mass="28644">MPKAKRRAYSAAFGFQKRSSSYLFEEPPKSSSEDEFIPYQEQRKDIEFSSEEILTKVNEIMDFCKHLVIADDRHDLLPENDDELKQYDTYEIHRMIDSNSTRNDLDRSRTLNHLLLSVSMTNDKPDFLRKIQQLTIRCTHDNYLVTNLHKIYFENVQRFVLINYKAEIIDEDIFKLVIAIIENFSQLRCMVIIYENRECNITVDKDKIEKLIIEKCMMLSKKRIIHYVAINNRRLECCID</sequence>